<comment type="caution">
    <text evidence="8">The sequence shown here is derived from an EMBL/GenBank/DDBJ whole genome shotgun (WGS) entry which is preliminary data.</text>
</comment>
<dbReference type="Pfam" id="PF00156">
    <property type="entry name" value="Pribosyltran"/>
    <property type="match status" value="1"/>
</dbReference>
<dbReference type="InterPro" id="IPR010078">
    <property type="entry name" value="PurR_Bsub"/>
</dbReference>
<keyword evidence="9" id="KW-1185">Reference proteome</keyword>
<evidence type="ECO:0000259" key="7">
    <source>
        <dbReference type="Pfam" id="PF09182"/>
    </source>
</evidence>
<dbReference type="RefSeq" id="WP_275120584.1">
    <property type="nucleotide sequence ID" value="NZ_JAOTPO010000024.1"/>
</dbReference>
<reference evidence="8" key="1">
    <citation type="submission" date="2024-05" db="EMBL/GenBank/DDBJ databases">
        <title>Alkalihalobacillus sp. strain MEB203 novel alkaliphilic bacterium from Lonar Lake, India.</title>
        <authorList>
            <person name="Joshi A."/>
            <person name="Thite S."/>
            <person name="Mengade P."/>
        </authorList>
    </citation>
    <scope>NUCLEOTIDE SEQUENCE</scope>
    <source>
        <strain evidence="8">MEB 203</strain>
    </source>
</reference>
<dbReference type="InterPro" id="IPR036390">
    <property type="entry name" value="WH_DNA-bd_sf"/>
</dbReference>
<accession>A0ABT5VKM4</accession>
<gene>
    <name evidence="8" type="primary">purR</name>
    <name evidence="8" type="ORF">N7Z68_21945</name>
</gene>
<evidence type="ECO:0000256" key="1">
    <source>
        <dbReference type="ARBA" id="ARBA00011738"/>
    </source>
</evidence>
<sequence>MKKLRRSGRLVDMTNFLLQNPHKLISLTHFSERYQSAKSSISEDLGIVKEIFEEQGIGSLLTIPGASGGVKYMPMVTVEQAKEYTTELNAQLSKADRLLPGGYLYMMDVLGQPRIMNNIGRLFAAVYGNVKIDAVMTVATKGIPLAYAVGSHLDVPVSIVRRDHRVTEGSMVSINYVSGSSKRIQTMSLARRSLSPGSNVLIIDDFMVAGGTVRGMMDLLAEFQANVVGIGVLVESEGEEERLVDNYISISKISSVDIREKEIKVEPGNYLSKLQERMKEEVK</sequence>
<dbReference type="Proteomes" id="UP001148125">
    <property type="component" value="Unassembled WGS sequence"/>
</dbReference>
<evidence type="ECO:0000259" key="6">
    <source>
        <dbReference type="Pfam" id="PF00156"/>
    </source>
</evidence>
<evidence type="ECO:0000256" key="2">
    <source>
        <dbReference type="ARBA" id="ARBA00023015"/>
    </source>
</evidence>
<keyword evidence="4" id="KW-0804">Transcription</keyword>
<keyword evidence="3" id="KW-0238">DNA-binding</keyword>
<evidence type="ECO:0000256" key="3">
    <source>
        <dbReference type="ARBA" id="ARBA00023125"/>
    </source>
</evidence>
<dbReference type="InterPro" id="IPR029057">
    <property type="entry name" value="PRTase-like"/>
</dbReference>
<dbReference type="Gene3D" id="3.40.50.2020">
    <property type="match status" value="1"/>
</dbReference>
<dbReference type="Pfam" id="PF09182">
    <property type="entry name" value="PuR_N"/>
    <property type="match status" value="1"/>
</dbReference>
<dbReference type="InterPro" id="IPR015265">
    <property type="entry name" value="PuR_N"/>
</dbReference>
<dbReference type="InterPro" id="IPR050118">
    <property type="entry name" value="Pur/Pyrimidine_PRTase"/>
</dbReference>
<organism evidence="8 9">
    <name type="scientific">Alkalihalobacterium chitinilyticum</name>
    <dbReference type="NCBI Taxonomy" id="2980103"/>
    <lineage>
        <taxon>Bacteria</taxon>
        <taxon>Bacillati</taxon>
        <taxon>Bacillota</taxon>
        <taxon>Bacilli</taxon>
        <taxon>Bacillales</taxon>
        <taxon>Bacillaceae</taxon>
        <taxon>Alkalihalobacterium</taxon>
    </lineage>
</organism>
<dbReference type="SUPFAM" id="SSF53271">
    <property type="entry name" value="PRTase-like"/>
    <property type="match status" value="1"/>
</dbReference>
<dbReference type="EMBL" id="JAOTPO010000024">
    <property type="protein sequence ID" value="MDE5415998.1"/>
    <property type="molecule type" value="Genomic_DNA"/>
</dbReference>
<name>A0ABT5VKM4_9BACI</name>
<dbReference type="PANTHER" id="PTHR43864">
    <property type="entry name" value="HYPOXANTHINE/GUANINE PHOSPHORIBOSYLTRANSFERASE"/>
    <property type="match status" value="1"/>
</dbReference>
<feature type="domain" description="Phosphoribosyltransferase" evidence="6">
    <location>
        <begin position="112"/>
        <end position="257"/>
    </location>
</feature>
<feature type="domain" description="Bacterial purine repressor N-terminal" evidence="7">
    <location>
        <begin position="5"/>
        <end position="74"/>
    </location>
</feature>
<evidence type="ECO:0000313" key="9">
    <source>
        <dbReference type="Proteomes" id="UP001148125"/>
    </source>
</evidence>
<dbReference type="InterPro" id="IPR036388">
    <property type="entry name" value="WH-like_DNA-bd_sf"/>
</dbReference>
<evidence type="ECO:0000313" key="8">
    <source>
        <dbReference type="EMBL" id="MDE5415998.1"/>
    </source>
</evidence>
<dbReference type="SUPFAM" id="SSF46785">
    <property type="entry name" value="Winged helix' DNA-binding domain"/>
    <property type="match status" value="1"/>
</dbReference>
<keyword evidence="2" id="KW-0805">Transcription regulation</keyword>
<dbReference type="NCBIfam" id="TIGR01743">
    <property type="entry name" value="purR_Bsub"/>
    <property type="match status" value="1"/>
</dbReference>
<dbReference type="InterPro" id="IPR000836">
    <property type="entry name" value="PRTase_dom"/>
</dbReference>
<comment type="subunit">
    <text evidence="1">Homodimer.</text>
</comment>
<evidence type="ECO:0000256" key="4">
    <source>
        <dbReference type="ARBA" id="ARBA00023163"/>
    </source>
</evidence>
<dbReference type="Gene3D" id="1.10.10.10">
    <property type="entry name" value="Winged helix-like DNA-binding domain superfamily/Winged helix DNA-binding domain"/>
    <property type="match status" value="1"/>
</dbReference>
<dbReference type="CDD" id="cd06223">
    <property type="entry name" value="PRTases_typeI"/>
    <property type="match status" value="1"/>
</dbReference>
<protein>
    <submittedName>
        <fullName evidence="8">Pur operon repressor</fullName>
    </submittedName>
</protein>
<comment type="similarity">
    <text evidence="5">Belongs to the purine/pyrimidine phosphoribosyltransferase family. PurR subfamily.</text>
</comment>
<dbReference type="PANTHER" id="PTHR43864:SF2">
    <property type="entry name" value="PUR OPERON REPRESSOR"/>
    <property type="match status" value="1"/>
</dbReference>
<evidence type="ECO:0000256" key="5">
    <source>
        <dbReference type="ARBA" id="ARBA00049656"/>
    </source>
</evidence>
<proteinExistence type="inferred from homology"/>